<accession>A0A0M8P0W5</accession>
<proteinExistence type="predicted"/>
<evidence type="ECO:0000313" key="2">
    <source>
        <dbReference type="EMBL" id="KOS42868.1"/>
    </source>
</evidence>
<reference evidence="2 3" key="1">
    <citation type="submission" date="2015-08" db="EMBL/GenBank/DDBJ databases">
        <title>Genome sequencing of Penicillium nordicum.</title>
        <authorList>
            <person name="Nguyen H.D."/>
            <person name="Seifert K.A."/>
        </authorList>
    </citation>
    <scope>NUCLEOTIDE SEQUENCE [LARGE SCALE GENOMIC DNA]</scope>
    <source>
        <strain evidence="2 3">DAOMC 185683</strain>
    </source>
</reference>
<evidence type="ECO:0000256" key="1">
    <source>
        <dbReference type="SAM" id="MobiDB-lite"/>
    </source>
</evidence>
<comment type="caution">
    <text evidence="2">The sequence shown here is derived from an EMBL/GenBank/DDBJ whole genome shotgun (WGS) entry which is preliminary data.</text>
</comment>
<dbReference type="EMBL" id="LHQQ01000094">
    <property type="protein sequence ID" value="KOS42868.1"/>
    <property type="molecule type" value="Genomic_DNA"/>
</dbReference>
<protein>
    <submittedName>
        <fullName evidence="2">Uncharacterized protein</fullName>
    </submittedName>
</protein>
<organism evidence="2 3">
    <name type="scientific">Penicillium nordicum</name>
    <dbReference type="NCBI Taxonomy" id="229535"/>
    <lineage>
        <taxon>Eukaryota</taxon>
        <taxon>Fungi</taxon>
        <taxon>Dikarya</taxon>
        <taxon>Ascomycota</taxon>
        <taxon>Pezizomycotina</taxon>
        <taxon>Eurotiomycetes</taxon>
        <taxon>Eurotiomycetidae</taxon>
        <taxon>Eurotiales</taxon>
        <taxon>Aspergillaceae</taxon>
        <taxon>Penicillium</taxon>
    </lineage>
</organism>
<feature type="region of interest" description="Disordered" evidence="1">
    <location>
        <begin position="387"/>
        <end position="420"/>
    </location>
</feature>
<dbReference type="AlphaFoldDB" id="A0A0M8P0W5"/>
<feature type="compositionally biased region" description="Polar residues" evidence="1">
    <location>
        <begin position="411"/>
        <end position="420"/>
    </location>
</feature>
<sequence>MTGNPTLSMSAQNLWALLVQTMRPSRDPSQPALDPRAVYGTTTYNNTPFQLGRHHPSHIPIRDTRPQMIPYASHLQPEYPEFPNLGYDPFPSPPPGLEEYTTAQVSALENSFRGLQSPSDSVDSTGPIQPEELVSPTYVHCKGILPGHHKSGETQPSTSFPSKTNRPQTPSPHVLTRDSTSGLADMDCDSEPRTESELEPASESEKRVAYQSTNQKRSRSQTSDPIPNKKVRSAPDPTPTEPARARWKEICTRSVSKHPDLMRHLEQRETDPVYHYYHEIMDTSSKQSSSHWDWKTEKDLPADLKGMEKERLTHKQIETLLFFKPTIRKKYETAFRWRGQIRTEYAHLLETVENGRFKFPVQLVHSCNPWLVGQYLFCKVSSENPSSRQITSSPAKSSAIHPELASPPIPAQSSQVPGSTQNDVTMPVLLHEWRITQRGRNNQSSVNQTLSAMLTVQSAEVTALRDRIQSYDTLLEDHPALQSQVKKWSPLPQPTPMSTFFLPKALSGTRVHSRTPSSNHS</sequence>
<evidence type="ECO:0000313" key="3">
    <source>
        <dbReference type="Proteomes" id="UP000037696"/>
    </source>
</evidence>
<feature type="region of interest" description="Disordered" evidence="1">
    <location>
        <begin position="142"/>
        <end position="244"/>
    </location>
</feature>
<keyword evidence="3" id="KW-1185">Reference proteome</keyword>
<dbReference type="OrthoDB" id="4351222at2759"/>
<dbReference type="Proteomes" id="UP000037696">
    <property type="component" value="Unassembled WGS sequence"/>
</dbReference>
<gene>
    <name evidence="2" type="ORF">ACN38_g6204</name>
</gene>
<feature type="compositionally biased region" description="Polar residues" evidence="1">
    <location>
        <begin position="153"/>
        <end position="168"/>
    </location>
</feature>
<feature type="compositionally biased region" description="Polar residues" evidence="1">
    <location>
        <begin position="387"/>
        <end position="396"/>
    </location>
</feature>
<name>A0A0M8P0W5_9EURO</name>
<feature type="compositionally biased region" description="Polar residues" evidence="1">
    <location>
        <begin position="210"/>
        <end position="225"/>
    </location>
</feature>